<keyword evidence="2" id="KW-1185">Reference proteome</keyword>
<gene>
    <name evidence="1" type="ORF">PLEPLA_LOCUS301</name>
</gene>
<dbReference type="EMBL" id="CADEAL010000009">
    <property type="protein sequence ID" value="CAB1412608.1"/>
    <property type="molecule type" value="Genomic_DNA"/>
</dbReference>
<evidence type="ECO:0000313" key="1">
    <source>
        <dbReference type="EMBL" id="CAB1412608.1"/>
    </source>
</evidence>
<name>A0A9N7Y4Q1_PLEPL</name>
<protein>
    <submittedName>
        <fullName evidence="1">Uncharacterized protein</fullName>
    </submittedName>
</protein>
<evidence type="ECO:0000313" key="2">
    <source>
        <dbReference type="Proteomes" id="UP001153269"/>
    </source>
</evidence>
<dbReference type="AlphaFoldDB" id="A0A9N7Y4Q1"/>
<accession>A0A9N7Y4Q1</accession>
<comment type="caution">
    <text evidence="1">The sequence shown here is derived from an EMBL/GenBank/DDBJ whole genome shotgun (WGS) entry which is preliminary data.</text>
</comment>
<dbReference type="Proteomes" id="UP001153269">
    <property type="component" value="Unassembled WGS sequence"/>
</dbReference>
<reference evidence="1" key="1">
    <citation type="submission" date="2020-03" db="EMBL/GenBank/DDBJ databases">
        <authorList>
            <person name="Weist P."/>
        </authorList>
    </citation>
    <scope>NUCLEOTIDE SEQUENCE</scope>
</reference>
<proteinExistence type="predicted"/>
<organism evidence="1 2">
    <name type="scientific">Pleuronectes platessa</name>
    <name type="common">European plaice</name>
    <dbReference type="NCBI Taxonomy" id="8262"/>
    <lineage>
        <taxon>Eukaryota</taxon>
        <taxon>Metazoa</taxon>
        <taxon>Chordata</taxon>
        <taxon>Craniata</taxon>
        <taxon>Vertebrata</taxon>
        <taxon>Euteleostomi</taxon>
        <taxon>Actinopterygii</taxon>
        <taxon>Neopterygii</taxon>
        <taxon>Teleostei</taxon>
        <taxon>Neoteleostei</taxon>
        <taxon>Acanthomorphata</taxon>
        <taxon>Carangaria</taxon>
        <taxon>Pleuronectiformes</taxon>
        <taxon>Pleuronectoidei</taxon>
        <taxon>Pleuronectidae</taxon>
        <taxon>Pleuronectes</taxon>
    </lineage>
</organism>
<sequence>MNDVSLLPSNDQTLSQSVPGMDAAISLAAFGSRAWAAVIVPKNLVFSIQLPACVGLHVVLGSSTNTCSSAPPDQSHNLTHPLSLERENIFLPPTVFMLHFHRH</sequence>